<evidence type="ECO:0000256" key="14">
    <source>
        <dbReference type="ARBA" id="ARBA00042864"/>
    </source>
</evidence>
<protein>
    <recommendedName>
        <fullName evidence="4 15">Phosphoribosylamine--glycine ligase</fullName>
        <ecNumber evidence="4 15">6.3.4.13</ecNumber>
    </recommendedName>
    <alternativeName>
        <fullName evidence="15">GARS</fullName>
    </alternativeName>
    <alternativeName>
        <fullName evidence="13 15">Glycinamide ribonucleotide synthetase</fullName>
    </alternativeName>
    <alternativeName>
        <fullName evidence="14 15">Phosphoribosylglycinamide synthetase</fullName>
    </alternativeName>
</protein>
<keyword evidence="11" id="KW-0464">Manganese</keyword>
<keyword evidence="7 16" id="KW-0547">Nucleotide-binding</keyword>
<dbReference type="SMART" id="SM01210">
    <property type="entry name" value="GARS_C"/>
    <property type="match status" value="1"/>
</dbReference>
<dbReference type="EC" id="6.3.4.13" evidence="4 15"/>
<dbReference type="eggNOG" id="COG0151">
    <property type="taxonomic scope" value="Bacteria"/>
</dbReference>
<dbReference type="GeneID" id="87104068"/>
<evidence type="ECO:0000256" key="5">
    <source>
        <dbReference type="ARBA" id="ARBA00022598"/>
    </source>
</evidence>
<evidence type="ECO:0000256" key="2">
    <source>
        <dbReference type="ARBA" id="ARBA00001946"/>
    </source>
</evidence>
<dbReference type="NCBIfam" id="TIGR00877">
    <property type="entry name" value="purD"/>
    <property type="match status" value="1"/>
</dbReference>
<evidence type="ECO:0000256" key="15">
    <source>
        <dbReference type="HAMAP-Rule" id="MF_00138"/>
    </source>
</evidence>
<dbReference type="InterPro" id="IPR020560">
    <property type="entry name" value="PRibGlycinamide_synth_C-dom"/>
</dbReference>
<dbReference type="InterPro" id="IPR000115">
    <property type="entry name" value="PRibGlycinamide_synth"/>
</dbReference>
<dbReference type="InterPro" id="IPR011761">
    <property type="entry name" value="ATP-grasp"/>
</dbReference>
<dbReference type="PROSITE" id="PS00184">
    <property type="entry name" value="GARS"/>
    <property type="match status" value="1"/>
</dbReference>
<evidence type="ECO:0000256" key="1">
    <source>
        <dbReference type="ARBA" id="ARBA00001936"/>
    </source>
</evidence>
<evidence type="ECO:0000256" key="11">
    <source>
        <dbReference type="ARBA" id="ARBA00023211"/>
    </source>
</evidence>
<dbReference type="SMART" id="SM01209">
    <property type="entry name" value="GARS_A"/>
    <property type="match status" value="1"/>
</dbReference>
<evidence type="ECO:0000256" key="12">
    <source>
        <dbReference type="ARBA" id="ARBA00038345"/>
    </source>
</evidence>
<dbReference type="FunFam" id="3.40.50.20:FF:000006">
    <property type="entry name" value="Phosphoribosylamine--glycine ligase, chloroplastic"/>
    <property type="match status" value="1"/>
</dbReference>
<dbReference type="Pfam" id="PF02843">
    <property type="entry name" value="GARS_C"/>
    <property type="match status" value="1"/>
</dbReference>
<comment type="similarity">
    <text evidence="12 15">Belongs to the GARS family.</text>
</comment>
<dbReference type="RefSeq" id="WP_011111488.1">
    <property type="nucleotide sequence ID" value="NC_004757.1"/>
</dbReference>
<evidence type="ECO:0000256" key="9">
    <source>
        <dbReference type="ARBA" id="ARBA00022840"/>
    </source>
</evidence>
<evidence type="ECO:0000313" key="19">
    <source>
        <dbReference type="EMBL" id="CAD84788.1"/>
    </source>
</evidence>
<comment type="catalytic activity">
    <reaction evidence="15">
        <text>5-phospho-beta-D-ribosylamine + glycine + ATP = N(1)-(5-phospho-beta-D-ribosyl)glycinamide + ADP + phosphate + H(+)</text>
        <dbReference type="Rhea" id="RHEA:17453"/>
        <dbReference type="ChEBI" id="CHEBI:15378"/>
        <dbReference type="ChEBI" id="CHEBI:30616"/>
        <dbReference type="ChEBI" id="CHEBI:43474"/>
        <dbReference type="ChEBI" id="CHEBI:57305"/>
        <dbReference type="ChEBI" id="CHEBI:58681"/>
        <dbReference type="ChEBI" id="CHEBI:143788"/>
        <dbReference type="ChEBI" id="CHEBI:456216"/>
        <dbReference type="EC" id="6.3.4.13"/>
    </reaction>
</comment>
<dbReference type="EMBL" id="AL954747">
    <property type="protein sequence ID" value="CAD84788.1"/>
    <property type="molecule type" value="Genomic_DNA"/>
</dbReference>
<dbReference type="Gene3D" id="3.40.50.20">
    <property type="match status" value="1"/>
</dbReference>
<dbReference type="GO" id="GO:0046872">
    <property type="term" value="F:metal ion binding"/>
    <property type="evidence" value="ECO:0007669"/>
    <property type="project" value="UniProtKB-KW"/>
</dbReference>
<proteinExistence type="inferred from homology"/>
<dbReference type="Pfam" id="PF02844">
    <property type="entry name" value="GARS_N"/>
    <property type="match status" value="1"/>
</dbReference>
<dbReference type="OrthoDB" id="9807240at2"/>
<keyword evidence="6" id="KW-0479">Metal-binding</keyword>
<dbReference type="PANTHER" id="PTHR43472">
    <property type="entry name" value="PHOSPHORIBOSYLAMINE--GLYCINE LIGASE"/>
    <property type="match status" value="1"/>
</dbReference>
<dbReference type="PROSITE" id="PS50975">
    <property type="entry name" value="ATP_GRASP"/>
    <property type="match status" value="1"/>
</dbReference>
<evidence type="ECO:0000256" key="10">
    <source>
        <dbReference type="ARBA" id="ARBA00022842"/>
    </source>
</evidence>
<dbReference type="Proteomes" id="UP000001416">
    <property type="component" value="Chromosome"/>
</dbReference>
<dbReference type="SUPFAM" id="SSF52440">
    <property type="entry name" value="PreATP-grasp domain"/>
    <property type="match status" value="1"/>
</dbReference>
<keyword evidence="8 15" id="KW-0658">Purine biosynthesis</keyword>
<dbReference type="Gene3D" id="3.30.470.20">
    <property type="entry name" value="ATP-grasp fold, B domain"/>
    <property type="match status" value="1"/>
</dbReference>
<dbReference type="GO" id="GO:0006189">
    <property type="term" value="P:'de novo' IMP biosynthetic process"/>
    <property type="evidence" value="ECO:0007669"/>
    <property type="project" value="UniProtKB-UniRule"/>
</dbReference>
<dbReference type="InterPro" id="IPR016185">
    <property type="entry name" value="PreATP-grasp_dom_sf"/>
</dbReference>
<evidence type="ECO:0000256" key="16">
    <source>
        <dbReference type="PROSITE-ProRule" id="PRU00409"/>
    </source>
</evidence>
<comment type="cofactor">
    <cofactor evidence="2">
        <name>Mg(2+)</name>
        <dbReference type="ChEBI" id="CHEBI:18420"/>
    </cofactor>
</comment>
<evidence type="ECO:0000259" key="18">
    <source>
        <dbReference type="PROSITE" id="PS50975"/>
    </source>
</evidence>
<dbReference type="GO" id="GO:0009113">
    <property type="term" value="P:purine nucleobase biosynthetic process"/>
    <property type="evidence" value="ECO:0007669"/>
    <property type="project" value="InterPro"/>
</dbReference>
<evidence type="ECO:0000256" key="17">
    <source>
        <dbReference type="SAM" id="MobiDB-lite"/>
    </source>
</evidence>
<dbReference type="GO" id="GO:0004637">
    <property type="term" value="F:phosphoribosylamine-glycine ligase activity"/>
    <property type="evidence" value="ECO:0007669"/>
    <property type="project" value="UniProtKB-UniRule"/>
</dbReference>
<dbReference type="SUPFAM" id="SSF56059">
    <property type="entry name" value="Glutathione synthetase ATP-binding domain-like"/>
    <property type="match status" value="1"/>
</dbReference>
<dbReference type="InterPro" id="IPR020559">
    <property type="entry name" value="PRibGlycinamide_synth_CS"/>
</dbReference>
<evidence type="ECO:0000313" key="20">
    <source>
        <dbReference type="Proteomes" id="UP000001416"/>
    </source>
</evidence>
<evidence type="ECO:0000256" key="6">
    <source>
        <dbReference type="ARBA" id="ARBA00022723"/>
    </source>
</evidence>
<keyword evidence="20" id="KW-1185">Reference proteome</keyword>
<keyword evidence="5 15" id="KW-0436">Ligase</keyword>
<dbReference type="FunFam" id="3.30.470.20:FF:000031">
    <property type="entry name" value="Phosphoribosylamine--glycine ligase"/>
    <property type="match status" value="1"/>
</dbReference>
<comment type="pathway">
    <text evidence="3 15">Purine metabolism; IMP biosynthesis via de novo pathway; N(1)-(5-phospho-D-ribosyl)glycinamide from 5-phospho-alpha-D-ribose 1-diphosphate: step 2/2.</text>
</comment>
<evidence type="ECO:0000256" key="3">
    <source>
        <dbReference type="ARBA" id="ARBA00005174"/>
    </source>
</evidence>
<dbReference type="InterPro" id="IPR020561">
    <property type="entry name" value="PRibGlycinamid_synth_ATP-grasp"/>
</dbReference>
<reference evidence="19 20" key="1">
    <citation type="journal article" date="2003" name="J. Bacteriol.">
        <title>Complete genome sequence of the ammonia-oxidizing bacterium and obligate chemolithoautotroph Nitrosomonas europaea.</title>
        <authorList>
            <person name="Chain P."/>
            <person name="Lamerdin J."/>
            <person name="Larimer F."/>
            <person name="Regala W."/>
            <person name="Land M."/>
            <person name="Hauser L."/>
            <person name="Hooper A."/>
            <person name="Klotz M."/>
            <person name="Norton J."/>
            <person name="Sayavedra-Soto L."/>
            <person name="Arciero D."/>
            <person name="Hommes N."/>
            <person name="Whittaker M."/>
            <person name="Arp D."/>
        </authorList>
    </citation>
    <scope>NUCLEOTIDE SEQUENCE [LARGE SCALE GENOMIC DNA]</scope>
    <source>
        <strain evidence="20">ATCC 19718 / CIP 103999 / KCTC 2705 / NBRC 14298</strain>
    </source>
</reference>
<accession>Q82W21</accession>
<dbReference type="Gene3D" id="3.30.1490.20">
    <property type="entry name" value="ATP-grasp fold, A domain"/>
    <property type="match status" value="1"/>
</dbReference>
<sequence length="438" mass="46971">MRLLVIGSGGREHAIAWKLSQSPLIEKIFVAPGNAGTVLEAKLENVPMTSIPDLVTFARQEKIDLTVVGPEVPLTEGIVDTFQASGLRIFGPTRKGARLEGSKSFAKAFMLSHGIPTAACETFDDAAAAHRYIDQHSLPVVIKADGLAAGKGVVVAQTLSEAHAAVDAMLVDNRLGTAGAHILIEDYLEGEEASFIVLSDGKNVLPLATSQDHKRLRDNDEGPNTGGMGAYSPAPVITPELHDRIMQKVIMPVIQGMTQQSQPYVGFLYAGLMISPQGEVRVLEFNCRLGDPETQTIMLRLKSDLFILLEHAVDGTLDQTNIEWDQRVALCVVMAAQGYPDNPRKNDIIHGLDSVMAAQHHSDEFHIFHAGTALNSTDSTEILTFGGRVLGVTALGGDIRQAQSRAYAIAADIHFDGCQMRRDIGSRGLAQGSGGKPG</sequence>
<dbReference type="UniPathway" id="UPA00074">
    <property type="reaction ID" value="UER00125"/>
</dbReference>
<dbReference type="AlphaFoldDB" id="Q82W21"/>
<dbReference type="STRING" id="228410.NE0877"/>
<name>Q82W21_NITEU</name>
<evidence type="ECO:0000256" key="8">
    <source>
        <dbReference type="ARBA" id="ARBA00022755"/>
    </source>
</evidence>
<feature type="domain" description="ATP-grasp" evidence="18">
    <location>
        <begin position="107"/>
        <end position="314"/>
    </location>
</feature>
<dbReference type="GO" id="GO:0005524">
    <property type="term" value="F:ATP binding"/>
    <property type="evidence" value="ECO:0007669"/>
    <property type="project" value="UniProtKB-UniRule"/>
</dbReference>
<organism evidence="19 20">
    <name type="scientific">Nitrosomonas europaea (strain ATCC 19718 / CIP 103999 / KCTC 2705 / NBRC 14298)</name>
    <dbReference type="NCBI Taxonomy" id="228410"/>
    <lineage>
        <taxon>Bacteria</taxon>
        <taxon>Pseudomonadati</taxon>
        <taxon>Pseudomonadota</taxon>
        <taxon>Betaproteobacteria</taxon>
        <taxon>Nitrosomonadales</taxon>
        <taxon>Nitrosomonadaceae</taxon>
        <taxon>Nitrosomonas</taxon>
    </lineage>
</organism>
<dbReference type="HAMAP" id="MF_00138">
    <property type="entry name" value="GARS"/>
    <property type="match status" value="1"/>
</dbReference>
<dbReference type="PhylomeDB" id="Q82W21"/>
<comment type="cofactor">
    <cofactor evidence="1">
        <name>Mn(2+)</name>
        <dbReference type="ChEBI" id="CHEBI:29035"/>
    </cofactor>
</comment>
<dbReference type="InterPro" id="IPR037123">
    <property type="entry name" value="PRibGlycinamide_synth_C_sf"/>
</dbReference>
<dbReference type="Pfam" id="PF01071">
    <property type="entry name" value="GARS_A"/>
    <property type="match status" value="1"/>
</dbReference>
<evidence type="ECO:0000256" key="13">
    <source>
        <dbReference type="ARBA" id="ARBA00042242"/>
    </source>
</evidence>
<evidence type="ECO:0000256" key="4">
    <source>
        <dbReference type="ARBA" id="ARBA00013255"/>
    </source>
</evidence>
<evidence type="ECO:0000256" key="7">
    <source>
        <dbReference type="ARBA" id="ARBA00022741"/>
    </source>
</evidence>
<dbReference type="InterPro" id="IPR011054">
    <property type="entry name" value="Rudment_hybrid_motif"/>
</dbReference>
<dbReference type="HOGENOM" id="CLU_027420_3_1_4"/>
<dbReference type="Gene3D" id="3.90.600.10">
    <property type="entry name" value="Phosphoribosylglycinamide synthetase, C-terminal domain"/>
    <property type="match status" value="1"/>
</dbReference>
<dbReference type="KEGG" id="neu:NE0877"/>
<dbReference type="SUPFAM" id="SSF51246">
    <property type="entry name" value="Rudiment single hybrid motif"/>
    <property type="match status" value="1"/>
</dbReference>
<dbReference type="InterPro" id="IPR020562">
    <property type="entry name" value="PRibGlycinamide_synth_N"/>
</dbReference>
<dbReference type="PANTHER" id="PTHR43472:SF1">
    <property type="entry name" value="PHOSPHORIBOSYLAMINE--GLYCINE LIGASE, CHLOROPLASTIC"/>
    <property type="match status" value="1"/>
</dbReference>
<keyword evidence="9 16" id="KW-0067">ATP-binding</keyword>
<gene>
    <name evidence="15 19" type="primary">purD</name>
    <name evidence="19" type="ordered locus">NE0877</name>
</gene>
<feature type="region of interest" description="Disordered" evidence="17">
    <location>
        <begin position="214"/>
        <end position="233"/>
    </location>
</feature>
<keyword evidence="10" id="KW-0460">Magnesium</keyword>
<dbReference type="InterPro" id="IPR013815">
    <property type="entry name" value="ATP_grasp_subdomain_1"/>
</dbReference>